<keyword evidence="8" id="KW-0812">Transmembrane</keyword>
<dbReference type="InterPro" id="IPR009056">
    <property type="entry name" value="Cyt_c-like_dom"/>
</dbReference>
<evidence type="ECO:0000313" key="11">
    <source>
        <dbReference type="Proteomes" id="UP000009102"/>
    </source>
</evidence>
<evidence type="ECO:0000256" key="5">
    <source>
        <dbReference type="ARBA" id="ARBA00023004"/>
    </source>
</evidence>
<evidence type="ECO:0000256" key="1">
    <source>
        <dbReference type="ARBA" id="ARBA00022448"/>
    </source>
</evidence>
<sequence>MAQGHTPKVDSSAKFVGLVGTVLLLAAIYYLVTSLIHVVTGQTYKNEFSPGDAPSVASATSAPASPTSEAASSSPAPTTTPVAAVSGGDAAAGKTKYATCAACHGADGKGNGGAFPNLTKLNAADAEAILHAFKKGDKAYLSKHGLGGARYGTMAPQAAGLSDADIADLAAYIAELGGHSASAAEPAAAPAAATSTTASASTGDAAAGKTKYATCAACHGADGKGNGGAFPNLTKLNAADAEAILHAFKKGDKEYLAKHGLGGARYGTMAPQAAGLSDADIADLGAYIAELGGHSASAAPAAAEAAPAAKPAAAAAPTQKIVSSEVVAWGHALFSSCAVCHGAAGEGGKLFAAPKLAGLPYDSVVSLLNLYRKGQQMGANSYAMIPQAKHLTDSEINALASYIAVMNNSADHGATATE</sequence>
<evidence type="ECO:0000313" key="10">
    <source>
        <dbReference type="EMBL" id="ACX94987.1"/>
    </source>
</evidence>
<feature type="domain" description="Cytochrome c" evidence="9">
    <location>
        <begin position="325"/>
        <end position="407"/>
    </location>
</feature>
<dbReference type="eggNOG" id="COG2863">
    <property type="taxonomic scope" value="Bacteria"/>
</dbReference>
<dbReference type="EMBL" id="CP001801">
    <property type="protein sequence ID" value="ACX94987.1"/>
    <property type="molecule type" value="Genomic_DNA"/>
</dbReference>
<evidence type="ECO:0000256" key="4">
    <source>
        <dbReference type="ARBA" id="ARBA00022982"/>
    </source>
</evidence>
<keyword evidence="11" id="KW-1185">Reference proteome</keyword>
<dbReference type="GO" id="GO:0009055">
    <property type="term" value="F:electron transfer activity"/>
    <property type="evidence" value="ECO:0007669"/>
    <property type="project" value="InterPro"/>
</dbReference>
<protein>
    <submittedName>
        <fullName evidence="10">Cytochrome c class I</fullName>
    </submittedName>
</protein>
<dbReference type="Gene3D" id="1.10.760.10">
    <property type="entry name" value="Cytochrome c-like domain"/>
    <property type="match status" value="3"/>
</dbReference>
<dbReference type="OrthoDB" id="9796421at2"/>
<dbReference type="AlphaFoldDB" id="D0KWJ0"/>
<dbReference type="GO" id="GO:0005506">
    <property type="term" value="F:iron ion binding"/>
    <property type="evidence" value="ECO:0007669"/>
    <property type="project" value="InterPro"/>
</dbReference>
<dbReference type="InterPro" id="IPR050597">
    <property type="entry name" value="Cytochrome_c_Oxidase_Subunit"/>
</dbReference>
<name>D0KWJ0_HALNC</name>
<dbReference type="InterPro" id="IPR008168">
    <property type="entry name" value="Cyt_C_IC"/>
</dbReference>
<dbReference type="Pfam" id="PF00034">
    <property type="entry name" value="Cytochrom_C"/>
    <property type="match status" value="3"/>
</dbReference>
<evidence type="ECO:0000256" key="7">
    <source>
        <dbReference type="SAM" id="MobiDB-lite"/>
    </source>
</evidence>
<evidence type="ECO:0000259" key="9">
    <source>
        <dbReference type="PROSITE" id="PS51007"/>
    </source>
</evidence>
<accession>D0KWJ0</accession>
<dbReference type="GO" id="GO:0020037">
    <property type="term" value="F:heme binding"/>
    <property type="evidence" value="ECO:0007669"/>
    <property type="project" value="InterPro"/>
</dbReference>
<dbReference type="HOGENOM" id="CLU_656841_0_0_6"/>
<keyword evidence="1" id="KW-0813">Transport</keyword>
<feature type="domain" description="Cytochrome c" evidence="9">
    <location>
        <begin position="88"/>
        <end position="177"/>
    </location>
</feature>
<dbReference type="InterPro" id="IPR036909">
    <property type="entry name" value="Cyt_c-like_dom_sf"/>
</dbReference>
<dbReference type="Proteomes" id="UP000009102">
    <property type="component" value="Chromosome"/>
</dbReference>
<feature type="region of interest" description="Disordered" evidence="7">
    <location>
        <begin position="50"/>
        <end position="81"/>
    </location>
</feature>
<feature type="transmembrane region" description="Helical" evidence="8">
    <location>
        <begin position="12"/>
        <end position="32"/>
    </location>
</feature>
<evidence type="ECO:0000256" key="2">
    <source>
        <dbReference type="ARBA" id="ARBA00022617"/>
    </source>
</evidence>
<feature type="domain" description="Cytochrome c" evidence="9">
    <location>
        <begin position="203"/>
        <end position="292"/>
    </location>
</feature>
<keyword evidence="8" id="KW-1133">Transmembrane helix</keyword>
<dbReference type="PANTHER" id="PTHR33751:SF9">
    <property type="entry name" value="CYTOCHROME C4"/>
    <property type="match status" value="1"/>
</dbReference>
<dbReference type="PRINTS" id="PR00605">
    <property type="entry name" value="CYTCHROMECIC"/>
</dbReference>
<dbReference type="STRING" id="555778.Hneap_0123"/>
<evidence type="ECO:0000256" key="6">
    <source>
        <dbReference type="PROSITE-ProRule" id="PRU00433"/>
    </source>
</evidence>
<keyword evidence="2 6" id="KW-0349">Heme</keyword>
<dbReference type="KEGG" id="hna:Hneap_0123"/>
<dbReference type="SUPFAM" id="SSF46626">
    <property type="entry name" value="Cytochrome c"/>
    <property type="match status" value="3"/>
</dbReference>
<dbReference type="PANTHER" id="PTHR33751">
    <property type="entry name" value="CBB3-TYPE CYTOCHROME C OXIDASE SUBUNIT FIXP"/>
    <property type="match status" value="1"/>
</dbReference>
<dbReference type="PROSITE" id="PS51007">
    <property type="entry name" value="CYTC"/>
    <property type="match status" value="3"/>
</dbReference>
<organism evidence="10 11">
    <name type="scientific">Halothiobacillus neapolitanus (strain ATCC 23641 / DSM 15147 / CIP 104769 / NCIMB 8539 / c2)</name>
    <name type="common">Thiobacillus neapolitanus</name>
    <dbReference type="NCBI Taxonomy" id="555778"/>
    <lineage>
        <taxon>Bacteria</taxon>
        <taxon>Pseudomonadati</taxon>
        <taxon>Pseudomonadota</taxon>
        <taxon>Gammaproteobacteria</taxon>
        <taxon>Chromatiales</taxon>
        <taxon>Halothiobacillaceae</taxon>
        <taxon>Halothiobacillus</taxon>
    </lineage>
</organism>
<reference evidence="10 11" key="1">
    <citation type="submission" date="2009-10" db="EMBL/GenBank/DDBJ databases">
        <title>Complete sequence of Halothiobacillus neapolitanus c2.</title>
        <authorList>
            <consortium name="US DOE Joint Genome Institute"/>
            <person name="Lucas S."/>
            <person name="Copeland A."/>
            <person name="Lapidus A."/>
            <person name="Glavina del Rio T."/>
            <person name="Tice H."/>
            <person name="Bruce D."/>
            <person name="Goodwin L."/>
            <person name="Pitluck S."/>
            <person name="Davenport K."/>
            <person name="Brettin T."/>
            <person name="Detter J.C."/>
            <person name="Han C."/>
            <person name="Tapia R."/>
            <person name="Larimer F."/>
            <person name="Land M."/>
            <person name="Hauser L."/>
            <person name="Kyrpides N."/>
            <person name="Mikhailova N."/>
            <person name="Kerfeld C."/>
            <person name="Cannon G."/>
            <person name="Heinhort S."/>
        </authorList>
    </citation>
    <scope>NUCLEOTIDE SEQUENCE [LARGE SCALE GENOMIC DNA]</scope>
    <source>
        <strain evidence="11">ATCC 23641 / c2</strain>
    </source>
</reference>
<keyword evidence="5 6" id="KW-0408">Iron</keyword>
<evidence type="ECO:0000256" key="3">
    <source>
        <dbReference type="ARBA" id="ARBA00022723"/>
    </source>
</evidence>
<keyword evidence="3 6" id="KW-0479">Metal-binding</keyword>
<keyword evidence="4" id="KW-0249">Electron transport</keyword>
<feature type="compositionally biased region" description="Low complexity" evidence="7">
    <location>
        <begin position="53"/>
        <end position="81"/>
    </location>
</feature>
<proteinExistence type="predicted"/>
<gene>
    <name evidence="10" type="ordered locus">Hneap_0123</name>
</gene>
<keyword evidence="8" id="KW-0472">Membrane</keyword>
<evidence type="ECO:0000256" key="8">
    <source>
        <dbReference type="SAM" id="Phobius"/>
    </source>
</evidence>
<dbReference type="RefSeq" id="WP_012823023.1">
    <property type="nucleotide sequence ID" value="NC_013422.1"/>
</dbReference>